<keyword evidence="14" id="KW-0697">Rotamase</keyword>
<evidence type="ECO:0000256" key="6">
    <source>
        <dbReference type="ARBA" id="ARBA00022989"/>
    </source>
</evidence>
<protein>
    <recommendedName>
        <fullName evidence="2">Parvulin-like PPIase</fullName>
    </recommendedName>
    <alternativeName>
        <fullName evidence="9">Peptidyl-prolyl cis-trans isomerase plp</fullName>
    </alternativeName>
    <alternativeName>
        <fullName evidence="12">Periplasmic chaperone PpiD</fullName>
    </alternativeName>
    <alternativeName>
        <fullName evidence="13">Periplasmic folding chaperone</fullName>
    </alternativeName>
    <alternativeName>
        <fullName evidence="10">Rotamase plp</fullName>
    </alternativeName>
</protein>
<evidence type="ECO:0000256" key="10">
    <source>
        <dbReference type="ARBA" id="ARBA00031484"/>
    </source>
</evidence>
<dbReference type="InterPro" id="IPR046357">
    <property type="entry name" value="PPIase_dom_sf"/>
</dbReference>
<keyword evidence="8" id="KW-0143">Chaperone</keyword>
<evidence type="ECO:0000259" key="17">
    <source>
        <dbReference type="PROSITE" id="PS50198"/>
    </source>
</evidence>
<comment type="caution">
    <text evidence="18">The sequence shown here is derived from an EMBL/GenBank/DDBJ whole genome shotgun (WGS) entry which is preliminary data.</text>
</comment>
<keyword evidence="14 18" id="KW-0413">Isomerase</keyword>
<organism evidence="18 19">
    <name type="scientific">Paramagnetospirillum marisnigri</name>
    <dbReference type="NCBI Taxonomy" id="1285242"/>
    <lineage>
        <taxon>Bacteria</taxon>
        <taxon>Pseudomonadati</taxon>
        <taxon>Pseudomonadota</taxon>
        <taxon>Alphaproteobacteria</taxon>
        <taxon>Rhodospirillales</taxon>
        <taxon>Magnetospirillaceae</taxon>
        <taxon>Paramagnetospirillum</taxon>
    </lineage>
</organism>
<accession>A0A178MT95</accession>
<evidence type="ECO:0000256" key="11">
    <source>
        <dbReference type="ARBA" id="ARBA00038408"/>
    </source>
</evidence>
<evidence type="ECO:0000256" key="12">
    <source>
        <dbReference type="ARBA" id="ARBA00040743"/>
    </source>
</evidence>
<evidence type="ECO:0000256" key="9">
    <source>
        <dbReference type="ARBA" id="ARBA00030642"/>
    </source>
</evidence>
<comment type="similarity">
    <text evidence="11">Belongs to the PpiD chaperone family.</text>
</comment>
<evidence type="ECO:0000256" key="16">
    <source>
        <dbReference type="SAM" id="Phobius"/>
    </source>
</evidence>
<keyword evidence="7 16" id="KW-0472">Membrane</keyword>
<gene>
    <name evidence="18" type="ORF">A6A04_15465</name>
</gene>
<dbReference type="Gene3D" id="3.10.50.40">
    <property type="match status" value="1"/>
</dbReference>
<keyword evidence="6 16" id="KW-1133">Transmembrane helix</keyword>
<evidence type="ECO:0000313" key="19">
    <source>
        <dbReference type="Proteomes" id="UP000078428"/>
    </source>
</evidence>
<dbReference type="RefSeq" id="WP_068490708.1">
    <property type="nucleotide sequence ID" value="NZ_LWQT01000042.1"/>
</dbReference>
<feature type="coiled-coil region" evidence="15">
    <location>
        <begin position="484"/>
        <end position="511"/>
    </location>
</feature>
<sequence>MLDVFRKASKTWVVKLLFALLTLSFVVWGVGDVVRGGGGRGPAIEVGKTSIPAAEVMAEFKREVERLQPLFGGKLTSEEARKMGILDRTIDSLIARTLVDEAARSAGLTANDDVTLRRIAANPAFRNQLGQFDREIFRQRLGRVGFNEDSFMKSERLGMIRGQMAETLTAGIAAPTIMVEPLLRWREERRVAETLLVRDDSVPLPPTPEAAELEAYYTGNTSRFMAPEYRALTVLLLRPTDVAGNVEIDEMMVREAYQARLEEFNTPERRHVTQIVLDSQAAVAKASDLVGQGKGLDVIAKTLDSPIIDLGSVERRDLPDGLAEVAFRLGAGATGQPIKTELGWHVVKVEQIQPGRQRPWTEVKGQIEQDLRREKALDGLAELANKVEDALGGGATLEEAAKRHDLKIVKLAQVDAQGRGPNGKPVADLPKSDQFLDVAFHTDPNTESPLTEVPNNGYFLLRVDGVTQPAPKPLAEVKAEVQAALQAERRHDQARAKAEKLAERLKAGESMAAVAQSAGLKVETTKPFSRESTEGNAIPPQLAAELFRQQPGGIALGALQTGTLVARLASVVAFDPNANPAVTEAARRRVSQAVANDITDQYLSALNTTFGVKVDRPQLTREE</sequence>
<dbReference type="InterPro" id="IPR052029">
    <property type="entry name" value="PpiD_chaperone"/>
</dbReference>
<keyword evidence="19" id="KW-1185">Reference proteome</keyword>
<dbReference type="GO" id="GO:0005886">
    <property type="term" value="C:plasma membrane"/>
    <property type="evidence" value="ECO:0007669"/>
    <property type="project" value="UniProtKB-SubCell"/>
</dbReference>
<dbReference type="AlphaFoldDB" id="A0A178MT95"/>
<dbReference type="GO" id="GO:0003755">
    <property type="term" value="F:peptidyl-prolyl cis-trans isomerase activity"/>
    <property type="evidence" value="ECO:0007669"/>
    <property type="project" value="UniProtKB-KW"/>
</dbReference>
<dbReference type="PROSITE" id="PS50198">
    <property type="entry name" value="PPIC_PPIASE_2"/>
    <property type="match status" value="1"/>
</dbReference>
<keyword evidence="5 16" id="KW-0812">Transmembrane</keyword>
<dbReference type="InterPro" id="IPR027304">
    <property type="entry name" value="Trigger_fact/SurA_dom_sf"/>
</dbReference>
<evidence type="ECO:0000256" key="7">
    <source>
        <dbReference type="ARBA" id="ARBA00023136"/>
    </source>
</evidence>
<dbReference type="PANTHER" id="PTHR47529">
    <property type="entry name" value="PEPTIDYL-PROLYL CIS-TRANS ISOMERASE D"/>
    <property type="match status" value="1"/>
</dbReference>
<evidence type="ECO:0000256" key="14">
    <source>
        <dbReference type="PROSITE-ProRule" id="PRU00278"/>
    </source>
</evidence>
<dbReference type="SUPFAM" id="SSF109998">
    <property type="entry name" value="Triger factor/SurA peptide-binding domain-like"/>
    <property type="match status" value="1"/>
</dbReference>
<evidence type="ECO:0000313" key="18">
    <source>
        <dbReference type="EMBL" id="OAN52896.1"/>
    </source>
</evidence>
<dbReference type="Pfam" id="PF13624">
    <property type="entry name" value="SurA_N_3"/>
    <property type="match status" value="1"/>
</dbReference>
<dbReference type="InterPro" id="IPR000297">
    <property type="entry name" value="PPIase_PpiC"/>
</dbReference>
<dbReference type="Pfam" id="PF13145">
    <property type="entry name" value="Rotamase_2"/>
    <property type="match status" value="2"/>
</dbReference>
<dbReference type="OrthoDB" id="9768393at2"/>
<evidence type="ECO:0000256" key="8">
    <source>
        <dbReference type="ARBA" id="ARBA00023186"/>
    </source>
</evidence>
<dbReference type="Proteomes" id="UP000078428">
    <property type="component" value="Unassembled WGS sequence"/>
</dbReference>
<dbReference type="SUPFAM" id="SSF54534">
    <property type="entry name" value="FKBP-like"/>
    <property type="match status" value="1"/>
</dbReference>
<evidence type="ECO:0000256" key="1">
    <source>
        <dbReference type="ARBA" id="ARBA00004382"/>
    </source>
</evidence>
<dbReference type="EMBL" id="LWQT01000042">
    <property type="protein sequence ID" value="OAN52896.1"/>
    <property type="molecule type" value="Genomic_DNA"/>
</dbReference>
<feature type="transmembrane region" description="Helical" evidence="16">
    <location>
        <begin position="12"/>
        <end position="31"/>
    </location>
</feature>
<name>A0A178MT95_9PROT</name>
<feature type="domain" description="PpiC" evidence="17">
    <location>
        <begin position="309"/>
        <end position="351"/>
    </location>
</feature>
<dbReference type="PANTHER" id="PTHR47529:SF1">
    <property type="entry name" value="PERIPLASMIC CHAPERONE PPID"/>
    <property type="match status" value="1"/>
</dbReference>
<proteinExistence type="inferred from homology"/>
<evidence type="ECO:0000256" key="3">
    <source>
        <dbReference type="ARBA" id="ARBA00022475"/>
    </source>
</evidence>
<evidence type="ECO:0000256" key="15">
    <source>
        <dbReference type="SAM" id="Coils"/>
    </source>
</evidence>
<dbReference type="STRING" id="1285242.A6A04_15465"/>
<evidence type="ECO:0000256" key="13">
    <source>
        <dbReference type="ARBA" id="ARBA00042775"/>
    </source>
</evidence>
<keyword evidence="4" id="KW-0997">Cell inner membrane</keyword>
<evidence type="ECO:0000256" key="4">
    <source>
        <dbReference type="ARBA" id="ARBA00022519"/>
    </source>
</evidence>
<evidence type="ECO:0000256" key="5">
    <source>
        <dbReference type="ARBA" id="ARBA00022692"/>
    </source>
</evidence>
<keyword evidence="3" id="KW-1003">Cell membrane</keyword>
<reference evidence="18 19" key="1">
    <citation type="submission" date="2016-04" db="EMBL/GenBank/DDBJ databases">
        <title>Draft genome sequence of freshwater magnetotactic bacteria Magnetospirillum marisnigri SP-1 and Magnetospirillum moscoviense BB-1.</title>
        <authorList>
            <person name="Koziaeva V."/>
            <person name="Dziuba M.V."/>
            <person name="Ivanov T.M."/>
            <person name="Kuznetsov B."/>
            <person name="Grouzdev D.S."/>
        </authorList>
    </citation>
    <scope>NUCLEOTIDE SEQUENCE [LARGE SCALE GENOMIC DNA]</scope>
    <source>
        <strain evidence="18 19">SP-1</strain>
    </source>
</reference>
<keyword evidence="15" id="KW-0175">Coiled coil</keyword>
<comment type="subcellular location">
    <subcellularLocation>
        <location evidence="1">Cell inner membrane</location>
        <topology evidence="1">Single-pass type II membrane protein</topology>
        <orientation evidence="1">Periplasmic side</orientation>
    </subcellularLocation>
</comment>
<evidence type="ECO:0000256" key="2">
    <source>
        <dbReference type="ARBA" id="ARBA00018370"/>
    </source>
</evidence>